<sequence length="442" mass="48499">MPGWVEHAMWWHVYPLGFVGAEREALAPDAPPAHRLGHLTAWLDYVVELGLSGVALGPVFASATHGYDTLDHFRIDPRLGTDADFDAFVAAARSRGLRITLDGVFNHVGRGFERFADVLRDGPGGPADRWFHLTWPDGAGPGTEPGYRDFEGHHALVALDHDSPEVVDHVVRVMTHWLDRGVDGWRLDAAYAVPPAFWARVLPRVRAAHPDAYVFGEVLHGDYAAVVREAGFDAVTQYELWKSIWSSLNDGNFFELTWTLSRHDALLDTFVPLTFVGNHDVTRLASRLTDPRHGLHALALLLILAGTPTVYAGDEQGLRGVKEDRAGGDDAVRPTFPPTPAELVPGGWSVYHRHQELVSLRRRHPWLHRARTQVLTGTNRTLVLRQHAGDEALLVALSIEDEAVTLPVPGASGTLAGDGTLRATGDRGQLELPPHGWAVLAT</sequence>
<dbReference type="PANTHER" id="PTHR10357:SF210">
    <property type="entry name" value="MALTODEXTRIN GLUCOSIDASE"/>
    <property type="match status" value="1"/>
</dbReference>
<organism evidence="4 5">
    <name type="scientific">Cellulomonas aerilata</name>
    <dbReference type="NCBI Taxonomy" id="515326"/>
    <lineage>
        <taxon>Bacteria</taxon>
        <taxon>Bacillati</taxon>
        <taxon>Actinomycetota</taxon>
        <taxon>Actinomycetes</taxon>
        <taxon>Micrococcales</taxon>
        <taxon>Cellulomonadaceae</taxon>
        <taxon>Cellulomonas</taxon>
    </lineage>
</organism>
<dbReference type="Pfam" id="PF00128">
    <property type="entry name" value="Alpha-amylase"/>
    <property type="match status" value="1"/>
</dbReference>
<dbReference type="OrthoDB" id="9802433at2"/>
<dbReference type="SUPFAM" id="SSF51445">
    <property type="entry name" value="(Trans)glycosidases"/>
    <property type="match status" value="1"/>
</dbReference>
<dbReference type="InterPro" id="IPR006047">
    <property type="entry name" value="GH13_cat_dom"/>
</dbReference>
<reference evidence="4 5" key="1">
    <citation type="submission" date="2019-07" db="EMBL/GenBank/DDBJ databases">
        <title>Whole genome shotgun sequence of Cellulomonas aerilata NBRC 106308.</title>
        <authorList>
            <person name="Hosoyama A."/>
            <person name="Uohara A."/>
            <person name="Ohji S."/>
            <person name="Ichikawa N."/>
        </authorList>
    </citation>
    <scope>NUCLEOTIDE SEQUENCE [LARGE SCALE GENOMIC DNA]</scope>
    <source>
        <strain evidence="4 5">NBRC 106308</strain>
    </source>
</reference>
<dbReference type="SMART" id="SM00642">
    <property type="entry name" value="Aamy"/>
    <property type="match status" value="1"/>
</dbReference>
<keyword evidence="1" id="KW-0378">Hydrolase</keyword>
<dbReference type="EMBL" id="BJYY01000004">
    <property type="protein sequence ID" value="GEO33193.1"/>
    <property type="molecule type" value="Genomic_DNA"/>
</dbReference>
<proteinExistence type="predicted"/>
<evidence type="ECO:0000259" key="3">
    <source>
        <dbReference type="SMART" id="SM00642"/>
    </source>
</evidence>
<dbReference type="Proteomes" id="UP000321181">
    <property type="component" value="Unassembled WGS sequence"/>
</dbReference>
<keyword evidence="5" id="KW-1185">Reference proteome</keyword>
<dbReference type="Gene3D" id="2.60.40.1180">
    <property type="entry name" value="Golgi alpha-mannosidase II"/>
    <property type="match status" value="1"/>
</dbReference>
<evidence type="ECO:0000256" key="1">
    <source>
        <dbReference type="ARBA" id="ARBA00022801"/>
    </source>
</evidence>
<dbReference type="PANTHER" id="PTHR10357">
    <property type="entry name" value="ALPHA-AMYLASE FAMILY MEMBER"/>
    <property type="match status" value="1"/>
</dbReference>
<dbReference type="AlphaFoldDB" id="A0A512D9M8"/>
<gene>
    <name evidence="4" type="ORF">CAE01nite_09180</name>
</gene>
<dbReference type="InterPro" id="IPR013780">
    <property type="entry name" value="Glyco_hydro_b"/>
</dbReference>
<keyword evidence="2" id="KW-0326">Glycosidase</keyword>
<comment type="caution">
    <text evidence="4">The sequence shown here is derived from an EMBL/GenBank/DDBJ whole genome shotgun (WGS) entry which is preliminary data.</text>
</comment>
<dbReference type="GO" id="GO:0016798">
    <property type="term" value="F:hydrolase activity, acting on glycosyl bonds"/>
    <property type="evidence" value="ECO:0007669"/>
    <property type="project" value="UniProtKB-KW"/>
</dbReference>
<dbReference type="InterPro" id="IPR017853">
    <property type="entry name" value="GH"/>
</dbReference>
<feature type="domain" description="Glycosyl hydrolase family 13 catalytic" evidence="3">
    <location>
        <begin position="12"/>
        <end position="361"/>
    </location>
</feature>
<name>A0A512D9M8_9CELL</name>
<evidence type="ECO:0000256" key="2">
    <source>
        <dbReference type="ARBA" id="ARBA00023295"/>
    </source>
</evidence>
<dbReference type="Gene3D" id="3.20.20.80">
    <property type="entry name" value="Glycosidases"/>
    <property type="match status" value="1"/>
</dbReference>
<dbReference type="CDD" id="cd11354">
    <property type="entry name" value="AmyAc_bac_CMD_like"/>
    <property type="match status" value="1"/>
</dbReference>
<evidence type="ECO:0000313" key="4">
    <source>
        <dbReference type="EMBL" id="GEO33193.1"/>
    </source>
</evidence>
<accession>A0A512D9M8</accession>
<evidence type="ECO:0000313" key="5">
    <source>
        <dbReference type="Proteomes" id="UP000321181"/>
    </source>
</evidence>
<protein>
    <submittedName>
        <fullName evidence="4">Alpha-amylase</fullName>
    </submittedName>
</protein>
<dbReference type="RefSeq" id="WP_146900665.1">
    <property type="nucleotide sequence ID" value="NZ_BAAARM010000002.1"/>
</dbReference>
<dbReference type="GO" id="GO:0005975">
    <property type="term" value="P:carbohydrate metabolic process"/>
    <property type="evidence" value="ECO:0007669"/>
    <property type="project" value="InterPro"/>
</dbReference>